<evidence type="ECO:0000256" key="2">
    <source>
        <dbReference type="ARBA" id="ARBA00022535"/>
    </source>
</evidence>
<evidence type="ECO:0000313" key="10">
    <source>
        <dbReference type="EMBL" id="CAL4103819.1"/>
    </source>
</evidence>
<protein>
    <recommendedName>
        <fullName evidence="8">Phosphodiesterase</fullName>
        <ecNumber evidence="8">3.1.4.-</ecNumber>
    </recommendedName>
</protein>
<dbReference type="InterPro" id="IPR036971">
    <property type="entry name" value="PDEase_catalytic_dom_sf"/>
</dbReference>
<evidence type="ECO:0000259" key="9">
    <source>
        <dbReference type="PROSITE" id="PS51845"/>
    </source>
</evidence>
<dbReference type="AlphaFoldDB" id="A0AAV2QVM2"/>
<dbReference type="EMBL" id="CAXKWB010012231">
    <property type="protein sequence ID" value="CAL4103819.1"/>
    <property type="molecule type" value="Genomic_DNA"/>
</dbReference>
<keyword evidence="4 8" id="KW-0378">Hydrolase</keyword>
<feature type="binding site" evidence="6">
    <location>
        <position position="694"/>
    </location>
    <ligand>
        <name>AMP</name>
        <dbReference type="ChEBI" id="CHEBI:456215"/>
    </ligand>
</feature>
<evidence type="ECO:0000256" key="6">
    <source>
        <dbReference type="PIRSR" id="PIRSR623088-2"/>
    </source>
</evidence>
<name>A0AAV2QVM2_MEGNR</name>
<evidence type="ECO:0000256" key="4">
    <source>
        <dbReference type="ARBA" id="ARBA00022801"/>
    </source>
</evidence>
<dbReference type="PROSITE" id="PS51845">
    <property type="entry name" value="PDEASE_I_2"/>
    <property type="match status" value="1"/>
</dbReference>
<comment type="caution">
    <text evidence="10">The sequence shown here is derived from an EMBL/GenBank/DDBJ whole genome shotgun (WGS) entry which is preliminary data.</text>
</comment>
<evidence type="ECO:0000256" key="7">
    <source>
        <dbReference type="PIRSR" id="PIRSR623088-3"/>
    </source>
</evidence>
<feature type="non-terminal residue" evidence="10">
    <location>
        <position position="930"/>
    </location>
</feature>
<evidence type="ECO:0000256" key="5">
    <source>
        <dbReference type="PIRSR" id="PIRSR623088-1"/>
    </source>
</evidence>
<dbReference type="SUPFAM" id="SSF109604">
    <property type="entry name" value="HD-domain/PDEase-like"/>
    <property type="match status" value="1"/>
</dbReference>
<comment type="similarity">
    <text evidence="1 8">Belongs to the cyclic nucleotide phosphodiesterase family.</text>
</comment>
<feature type="binding site" evidence="6">
    <location>
        <position position="804"/>
    </location>
    <ligand>
        <name>AMP</name>
        <dbReference type="ChEBI" id="CHEBI:456215"/>
    </ligand>
</feature>
<evidence type="ECO:0000256" key="8">
    <source>
        <dbReference type="RuleBase" id="RU363067"/>
    </source>
</evidence>
<dbReference type="PROSITE" id="PS00126">
    <property type="entry name" value="PDEASE_I_1"/>
    <property type="match status" value="1"/>
</dbReference>
<feature type="binding site" evidence="7">
    <location>
        <position position="694"/>
    </location>
    <ligand>
        <name>Zn(2+)</name>
        <dbReference type="ChEBI" id="CHEBI:29105"/>
        <label>1</label>
    </ligand>
</feature>
<dbReference type="Pfam" id="PF00233">
    <property type="entry name" value="PDEase_I"/>
    <property type="match status" value="1"/>
</dbReference>
<dbReference type="SUPFAM" id="SSF55781">
    <property type="entry name" value="GAF domain-like"/>
    <property type="match status" value="2"/>
</dbReference>
<dbReference type="GO" id="GO:0046872">
    <property type="term" value="F:metal ion binding"/>
    <property type="evidence" value="ECO:0007669"/>
    <property type="project" value="UniProtKB-KW"/>
</dbReference>
<feature type="binding site" evidence="7">
    <location>
        <position position="804"/>
    </location>
    <ligand>
        <name>Zn(2+)</name>
        <dbReference type="ChEBI" id="CHEBI:29105"/>
        <label>1</label>
    </ligand>
</feature>
<feature type="binding site" evidence="7">
    <location>
        <position position="694"/>
    </location>
    <ligand>
        <name>Zn(2+)</name>
        <dbReference type="ChEBI" id="CHEBI:29105"/>
        <label>2</label>
    </ligand>
</feature>
<dbReference type="GO" id="GO:0007165">
    <property type="term" value="P:signal transduction"/>
    <property type="evidence" value="ECO:0007669"/>
    <property type="project" value="InterPro"/>
</dbReference>
<evidence type="ECO:0000313" key="11">
    <source>
        <dbReference type="Proteomes" id="UP001497623"/>
    </source>
</evidence>
<comment type="cofactor">
    <cofactor evidence="8">
        <name>a divalent metal cation</name>
        <dbReference type="ChEBI" id="CHEBI:60240"/>
    </cofactor>
    <text evidence="8">Binds 2 divalent metal cations per subunit. Site 1 may preferentially bind zinc ions, while site 2 has a preference for magnesium and/or manganese ions.</text>
</comment>
<dbReference type="Gene3D" id="1.10.1300.10">
    <property type="entry name" value="3'5'-cyclic nucleotide phosphodiesterase, catalytic domain"/>
    <property type="match status" value="1"/>
</dbReference>
<dbReference type="SMART" id="SM00471">
    <property type="entry name" value="HDc"/>
    <property type="match status" value="1"/>
</dbReference>
<dbReference type="FunFam" id="1.10.1300.10:FF:000003">
    <property type="entry name" value="Phosphodiesterase"/>
    <property type="match status" value="1"/>
</dbReference>
<sequence>MDGGVLVLGHGGGGGGGVEKSCGQILSTPMSNRIKDAYTYREPPLFSLKIAAVSLSIGRKYVRSDATFSISLCIWGGPMTPNNYRHTLSILIGRPLKTNIRPRVNISAPLYYMRKTLQQNLVLNTSSLSRLKLSGNNWEFHQTTRQLGTSTRHHQSQPRYFNAPFHLSKIVFDTLMCKEQRGKTKRQRNAKETKCHVHHVWIHHIKFCVHADKRKMLQEMTQSLQIRPNKAHVLWELSQCISSAVSSEGFNMYLSDPSSQMLTYYTESHPGRPGVLPESGGWSCEIGSGTWLCAWVAATRQPVRVSNPTSDPRFPHGSPFGEAQELYHTLGIGITQSDGELAAVLELYRKETDEPFFEEDEEIVNSYLVWGGIALHYAELYHNMVKQRKLNDFILSVVKSIFQDMVSMDTLIMKVMSFAQKLVSADRASLFLVDAKNRQLYARIFDMASEFHEDNPPQASKEIRFPIGTGIAGIVAQTGTVLNIPDAYADPRFNRTVDQLTGYVTKSILCMPIFIRGNVIGVMQMVNKTTGIFSRDDEESFEMFAVYCGLALHHAKLYDKIRRSEQKYKVALEVMSYHSTCVEDEIEMLSSEPIPNTMAGVDDYYFSPLAIEDLDKVRHSIYMFVDLFGLSRFEKEALIRFTLTVKKNYRRVPYHNWTHGFSVSNSMYTIIKHAPKSFKPLECLALYIGSLCHDLDHRGKNNKFMLETESPLAAIYTTSTLEHHHFNQTVTILQQDGHNIFGKLTSSEYKQVLGNIKHCILATDLALFFPNKAKLTKIVEEGKFDWENPEHRLLIEAITMTACDLCASAKPWDIQAETVKVIFEEFYEQGDAEKAQGKKPIAMMDRDMVDEQATSQVGFLSGICIPCYELLYKLLPATEPLLLGCKANFERWKTIAEEESAKAQKIEEQKSIETIDVGKYADIEFFIENT</sequence>
<evidence type="ECO:0000256" key="1">
    <source>
        <dbReference type="ARBA" id="ARBA00007648"/>
    </source>
</evidence>
<dbReference type="InterPro" id="IPR029016">
    <property type="entry name" value="GAF-like_dom_sf"/>
</dbReference>
<dbReference type="Proteomes" id="UP001497623">
    <property type="component" value="Unassembled WGS sequence"/>
</dbReference>
<dbReference type="EC" id="3.1.4.-" evidence="8"/>
<feature type="active site" description="Proton donor" evidence="5">
    <location>
        <position position="655"/>
    </location>
</feature>
<dbReference type="Pfam" id="PF01590">
    <property type="entry name" value="GAF"/>
    <property type="match status" value="2"/>
</dbReference>
<dbReference type="InterPro" id="IPR003018">
    <property type="entry name" value="GAF"/>
</dbReference>
<accession>A0AAV2QVM2</accession>
<gene>
    <name evidence="10" type="ORF">MNOR_LOCUS17660</name>
</gene>
<evidence type="ECO:0000256" key="3">
    <source>
        <dbReference type="ARBA" id="ARBA00022723"/>
    </source>
</evidence>
<reference evidence="10 11" key="1">
    <citation type="submission" date="2024-05" db="EMBL/GenBank/DDBJ databases">
        <authorList>
            <person name="Wallberg A."/>
        </authorList>
    </citation>
    <scope>NUCLEOTIDE SEQUENCE [LARGE SCALE GENOMIC DNA]</scope>
</reference>
<dbReference type="SMART" id="SM00065">
    <property type="entry name" value="GAF"/>
    <property type="match status" value="2"/>
</dbReference>
<keyword evidence="11" id="KW-1185">Reference proteome</keyword>
<feature type="binding site" evidence="6">
    <location>
        <begin position="655"/>
        <end position="659"/>
    </location>
    <ligand>
        <name>AMP</name>
        <dbReference type="ChEBI" id="CHEBI:456215"/>
    </ligand>
</feature>
<dbReference type="FunFam" id="3.30.450.40:FF:000005">
    <property type="entry name" value="Phosphodiesterase"/>
    <property type="match status" value="1"/>
</dbReference>
<proteinExistence type="inferred from homology"/>
<dbReference type="Gene3D" id="3.30.450.40">
    <property type="match status" value="2"/>
</dbReference>
<feature type="domain" description="PDEase" evidence="9">
    <location>
        <begin position="581"/>
        <end position="899"/>
    </location>
</feature>
<dbReference type="InterPro" id="IPR003607">
    <property type="entry name" value="HD/PDEase_dom"/>
</dbReference>
<dbReference type="CDD" id="cd00077">
    <property type="entry name" value="HDc"/>
    <property type="match status" value="1"/>
</dbReference>
<dbReference type="PRINTS" id="PR00387">
    <property type="entry name" value="PDIESTERASE1"/>
</dbReference>
<feature type="binding site" evidence="7">
    <location>
        <position position="693"/>
    </location>
    <ligand>
        <name>Zn(2+)</name>
        <dbReference type="ChEBI" id="CHEBI:29105"/>
        <label>1</label>
    </ligand>
</feature>
<dbReference type="PANTHER" id="PTHR11347">
    <property type="entry name" value="CYCLIC NUCLEOTIDE PHOSPHODIESTERASE"/>
    <property type="match status" value="1"/>
</dbReference>
<dbReference type="GO" id="GO:0004114">
    <property type="term" value="F:3',5'-cyclic-nucleotide phosphodiesterase activity"/>
    <property type="evidence" value="ECO:0007669"/>
    <property type="project" value="InterPro"/>
</dbReference>
<feature type="binding site" evidence="6">
    <location>
        <position position="856"/>
    </location>
    <ligand>
        <name>AMP</name>
        <dbReference type="ChEBI" id="CHEBI:456215"/>
    </ligand>
</feature>
<dbReference type="InterPro" id="IPR023088">
    <property type="entry name" value="PDEase"/>
</dbReference>
<organism evidence="10 11">
    <name type="scientific">Meganyctiphanes norvegica</name>
    <name type="common">Northern krill</name>
    <name type="synonym">Thysanopoda norvegica</name>
    <dbReference type="NCBI Taxonomy" id="48144"/>
    <lineage>
        <taxon>Eukaryota</taxon>
        <taxon>Metazoa</taxon>
        <taxon>Ecdysozoa</taxon>
        <taxon>Arthropoda</taxon>
        <taxon>Crustacea</taxon>
        <taxon>Multicrustacea</taxon>
        <taxon>Malacostraca</taxon>
        <taxon>Eumalacostraca</taxon>
        <taxon>Eucarida</taxon>
        <taxon>Euphausiacea</taxon>
        <taxon>Euphausiidae</taxon>
        <taxon>Meganyctiphanes</taxon>
    </lineage>
</organism>
<dbReference type="InterPro" id="IPR002073">
    <property type="entry name" value="PDEase_catalytic_dom"/>
</dbReference>
<keyword evidence="3 7" id="KW-0479">Metal-binding</keyword>
<feature type="binding site" evidence="7">
    <location>
        <position position="659"/>
    </location>
    <ligand>
        <name>Zn(2+)</name>
        <dbReference type="ChEBI" id="CHEBI:29105"/>
        <label>1</label>
    </ligand>
</feature>
<keyword evidence="2" id="KW-0140">cGMP</keyword>
<dbReference type="InterPro" id="IPR023174">
    <property type="entry name" value="PDEase_CS"/>
</dbReference>